<evidence type="ECO:0000313" key="2">
    <source>
        <dbReference type="EMBL" id="EXC20959.1"/>
    </source>
</evidence>
<dbReference type="AlphaFoldDB" id="W9S1G7"/>
<name>W9S1G7_9ROSA</name>
<feature type="compositionally biased region" description="Polar residues" evidence="1">
    <location>
        <begin position="9"/>
        <end position="20"/>
    </location>
</feature>
<evidence type="ECO:0000313" key="3">
    <source>
        <dbReference type="Proteomes" id="UP000030645"/>
    </source>
</evidence>
<protein>
    <submittedName>
        <fullName evidence="2">Uncharacterized protein</fullName>
    </submittedName>
</protein>
<dbReference type="EMBL" id="KE345923">
    <property type="protein sequence ID" value="EXC20959.1"/>
    <property type="molecule type" value="Genomic_DNA"/>
</dbReference>
<dbReference type="Proteomes" id="UP000030645">
    <property type="component" value="Unassembled WGS sequence"/>
</dbReference>
<organism evidence="2 3">
    <name type="scientific">Morus notabilis</name>
    <dbReference type="NCBI Taxonomy" id="981085"/>
    <lineage>
        <taxon>Eukaryota</taxon>
        <taxon>Viridiplantae</taxon>
        <taxon>Streptophyta</taxon>
        <taxon>Embryophyta</taxon>
        <taxon>Tracheophyta</taxon>
        <taxon>Spermatophyta</taxon>
        <taxon>Magnoliopsida</taxon>
        <taxon>eudicotyledons</taxon>
        <taxon>Gunneridae</taxon>
        <taxon>Pentapetalae</taxon>
        <taxon>rosids</taxon>
        <taxon>fabids</taxon>
        <taxon>Rosales</taxon>
        <taxon>Moraceae</taxon>
        <taxon>Moreae</taxon>
        <taxon>Morus</taxon>
    </lineage>
</organism>
<feature type="compositionally biased region" description="Polar residues" evidence="1">
    <location>
        <begin position="43"/>
        <end position="55"/>
    </location>
</feature>
<keyword evidence="3" id="KW-1185">Reference proteome</keyword>
<evidence type="ECO:0000256" key="1">
    <source>
        <dbReference type="SAM" id="MobiDB-lite"/>
    </source>
</evidence>
<reference evidence="3" key="1">
    <citation type="submission" date="2013-01" db="EMBL/GenBank/DDBJ databases">
        <title>Draft Genome Sequence of a Mulberry Tree, Morus notabilis C.K. Schneid.</title>
        <authorList>
            <person name="He N."/>
            <person name="Zhao S."/>
        </authorList>
    </citation>
    <scope>NUCLEOTIDE SEQUENCE</scope>
</reference>
<gene>
    <name evidence="2" type="ORF">L484_003428</name>
</gene>
<sequence length="64" mass="6812">MNLKKVGISPTTNSHHYQSHTTTPITITTTVSHALVNPAQCQCPTANPTPMSHAQPSPLPTAHD</sequence>
<proteinExistence type="predicted"/>
<feature type="region of interest" description="Disordered" evidence="1">
    <location>
        <begin position="1"/>
        <end position="21"/>
    </location>
</feature>
<feature type="region of interest" description="Disordered" evidence="1">
    <location>
        <begin position="43"/>
        <end position="64"/>
    </location>
</feature>
<accession>W9S1G7</accession>